<dbReference type="STRING" id="4155.A0A022PXC5"/>
<evidence type="ECO:0000256" key="3">
    <source>
        <dbReference type="ARBA" id="ARBA00023242"/>
    </source>
</evidence>
<dbReference type="GO" id="GO:0005634">
    <property type="term" value="C:nucleus"/>
    <property type="evidence" value="ECO:0000318"/>
    <property type="project" value="GO_Central"/>
</dbReference>
<proteinExistence type="inferred from homology"/>
<comment type="similarity">
    <text evidence="2">Belongs to the lin-54 family.</text>
</comment>
<evidence type="ECO:0000313" key="6">
    <source>
        <dbReference type="EMBL" id="EYU20451.1"/>
    </source>
</evidence>
<dbReference type="InterPro" id="IPR005172">
    <property type="entry name" value="CRC"/>
</dbReference>
<dbReference type="AlphaFoldDB" id="A0A022PXC5"/>
<evidence type="ECO:0000256" key="2">
    <source>
        <dbReference type="ARBA" id="ARBA00007267"/>
    </source>
</evidence>
<feature type="domain" description="CRC" evidence="5">
    <location>
        <begin position="95"/>
        <end position="210"/>
    </location>
</feature>
<dbReference type="SMART" id="SM01114">
    <property type="entry name" value="CXC"/>
    <property type="match status" value="2"/>
</dbReference>
<dbReference type="PANTHER" id="PTHR12446">
    <property type="entry name" value="TESMIN/TSO1-RELATED"/>
    <property type="match status" value="1"/>
</dbReference>
<evidence type="ECO:0000256" key="4">
    <source>
        <dbReference type="SAM" id="MobiDB-lite"/>
    </source>
</evidence>
<evidence type="ECO:0000259" key="5">
    <source>
        <dbReference type="PROSITE" id="PS51634"/>
    </source>
</evidence>
<organism evidence="6 7">
    <name type="scientific">Erythranthe guttata</name>
    <name type="common">Yellow monkey flower</name>
    <name type="synonym">Mimulus guttatus</name>
    <dbReference type="NCBI Taxonomy" id="4155"/>
    <lineage>
        <taxon>Eukaryota</taxon>
        <taxon>Viridiplantae</taxon>
        <taxon>Streptophyta</taxon>
        <taxon>Embryophyta</taxon>
        <taxon>Tracheophyta</taxon>
        <taxon>Spermatophyta</taxon>
        <taxon>Magnoliopsida</taxon>
        <taxon>eudicotyledons</taxon>
        <taxon>Gunneridae</taxon>
        <taxon>Pentapetalae</taxon>
        <taxon>asterids</taxon>
        <taxon>lamiids</taxon>
        <taxon>Lamiales</taxon>
        <taxon>Phrymaceae</taxon>
        <taxon>Erythranthe</taxon>
    </lineage>
</organism>
<reference evidence="6 7" key="1">
    <citation type="journal article" date="2013" name="Proc. Natl. Acad. Sci. U.S.A.">
        <title>Fine-scale variation in meiotic recombination in Mimulus inferred from population shotgun sequencing.</title>
        <authorList>
            <person name="Hellsten U."/>
            <person name="Wright K.M."/>
            <person name="Jenkins J."/>
            <person name="Shu S."/>
            <person name="Yuan Y."/>
            <person name="Wessler S.R."/>
            <person name="Schmutz J."/>
            <person name="Willis J.H."/>
            <person name="Rokhsar D.S."/>
        </authorList>
    </citation>
    <scope>NUCLEOTIDE SEQUENCE [LARGE SCALE GENOMIC DNA]</scope>
    <source>
        <strain evidence="7">cv. DUN x IM62</strain>
    </source>
</reference>
<gene>
    <name evidence="6" type="ORF">MIMGU_mgv1a026264mg</name>
</gene>
<dbReference type="GO" id="GO:0006355">
    <property type="term" value="P:regulation of DNA-templated transcription"/>
    <property type="evidence" value="ECO:0000318"/>
    <property type="project" value="GO_Central"/>
</dbReference>
<feature type="region of interest" description="Disordered" evidence="4">
    <location>
        <begin position="327"/>
        <end position="368"/>
    </location>
</feature>
<comment type="subcellular location">
    <subcellularLocation>
        <location evidence="1">Nucleus</location>
    </subcellularLocation>
</comment>
<keyword evidence="3" id="KW-0539">Nucleus</keyword>
<protein>
    <recommendedName>
        <fullName evidence="5">CRC domain-containing protein</fullName>
    </recommendedName>
</protein>
<keyword evidence="7" id="KW-1185">Reference proteome</keyword>
<dbReference type="PROSITE" id="PS51634">
    <property type="entry name" value="CRC"/>
    <property type="match status" value="1"/>
</dbReference>
<dbReference type="EMBL" id="KI632284">
    <property type="protein sequence ID" value="EYU20451.1"/>
    <property type="molecule type" value="Genomic_DNA"/>
</dbReference>
<evidence type="ECO:0000313" key="7">
    <source>
        <dbReference type="Proteomes" id="UP000030748"/>
    </source>
</evidence>
<dbReference type="InterPro" id="IPR028307">
    <property type="entry name" value="Lin-54_fam"/>
</dbReference>
<sequence length="449" mass="49108">MEQGETAAGALAASPVVRQLDFTINFKSTAANANANANLILPEHPQAQLQSKLLALIEQKQVHANGRAQSPPRTMESPKSRERSNLEQNDGTPKKQKQCNCKNSRCLKLYCECFASGSYCDGCNCTNCYNNLENEPYKKESVRALLEKNPDAFKPKISGSPHGAADGGVEYHKGCNCKKSGCLKRYCDCFQANILCSDRCKCCDCKNYEGSKERNAHFHHHSSKSMALIQLAANAAINEAIGIPSKTTRNNRQIIFGTASNKQQLASWLPKYPQETCSTSKSPLSAKQKASVSGLSKSSYKSPLAGILQPQHVKDLCKVLVEVSAEAAAHKERKPTNNSTNANEAEKNPASSSHESDTSDNRPLSPGTLALMCDEQDATFMAANAPQSTTTEPNTRTNNTKPDLTYVDQERLVLTRFCSFLNKLITCGSIEGRKKVDVGQIQNFILLSY</sequence>
<dbReference type="InterPro" id="IPR033467">
    <property type="entry name" value="Tesmin/TSO1-like_CXC"/>
</dbReference>
<accession>A0A022PXC5</accession>
<evidence type="ECO:0000256" key="1">
    <source>
        <dbReference type="ARBA" id="ARBA00004123"/>
    </source>
</evidence>
<dbReference type="Pfam" id="PF03638">
    <property type="entry name" value="TCR"/>
    <property type="match status" value="2"/>
</dbReference>
<dbReference type="PANTHER" id="PTHR12446:SF34">
    <property type="entry name" value="PROTEIN LIN-54 HOMOLOG"/>
    <property type="match status" value="1"/>
</dbReference>
<name>A0A022PXC5_ERYGU</name>
<feature type="compositionally biased region" description="Polar residues" evidence="4">
    <location>
        <begin position="336"/>
        <end position="353"/>
    </location>
</feature>
<dbReference type="Proteomes" id="UP000030748">
    <property type="component" value="Unassembled WGS sequence"/>
</dbReference>
<feature type="compositionally biased region" description="Basic and acidic residues" evidence="4">
    <location>
        <begin position="76"/>
        <end position="85"/>
    </location>
</feature>
<feature type="region of interest" description="Disordered" evidence="4">
    <location>
        <begin position="63"/>
        <end position="98"/>
    </location>
</feature>